<sequence>MTQALDAERGHLSTRSIRTFVLRQGRLTEAQRRALDTLLPRWGLPYRPEPLDAPSIFGRSAPLVLEIGAGMGETTARIAAANPGSDFLAVEVHGPGVGNLLNLIETQGLTNLRVIQHDALEVLEHMIAPGTLAGIHLFFPDPWPKKRHHKRRIVQPGFVALAAERLAPSGYLHCATDWEEYAQWMEEVLSAEPRLESIHPDPTERPSWRPETKFERRGRALGHGVWDFVYRRRAEAPPMQAPAHE</sequence>
<dbReference type="PROSITE" id="PS51625">
    <property type="entry name" value="SAM_MT_TRMB"/>
    <property type="match status" value="1"/>
</dbReference>
<name>A0A0K6ITS6_9PROT</name>
<feature type="binding site" evidence="9">
    <location>
        <position position="141"/>
    </location>
    <ligand>
        <name>S-adenosyl-L-methionine</name>
        <dbReference type="ChEBI" id="CHEBI:59789"/>
    </ligand>
</feature>
<feature type="binding site" evidence="9">
    <location>
        <begin position="212"/>
        <end position="215"/>
    </location>
    <ligand>
        <name>substrate</name>
    </ligand>
</feature>
<dbReference type="AlphaFoldDB" id="A0A0K6ITS6"/>
<evidence type="ECO:0000313" key="10">
    <source>
        <dbReference type="EMBL" id="CUB06498.1"/>
    </source>
</evidence>
<dbReference type="EC" id="2.1.1.33" evidence="9"/>
<feature type="binding site" evidence="9">
    <location>
        <position position="91"/>
    </location>
    <ligand>
        <name>S-adenosyl-L-methionine</name>
        <dbReference type="ChEBI" id="CHEBI:59789"/>
    </ligand>
</feature>
<dbReference type="PANTHER" id="PTHR23417:SF14">
    <property type="entry name" value="PENTACOTRIPEPTIDE-REPEAT REGION OF PRORP DOMAIN-CONTAINING PROTEIN"/>
    <property type="match status" value="1"/>
</dbReference>
<evidence type="ECO:0000256" key="5">
    <source>
        <dbReference type="ARBA" id="ARBA00022691"/>
    </source>
</evidence>
<comment type="similarity">
    <text evidence="8 9">Belongs to the class I-like SAM-binding methyltransferase superfamily. TrmB family.</text>
</comment>
<gene>
    <name evidence="9" type="primary">trmB</name>
    <name evidence="10" type="ORF">Ga0061068_103173</name>
</gene>
<evidence type="ECO:0000256" key="2">
    <source>
        <dbReference type="ARBA" id="ARBA00003015"/>
    </source>
</evidence>
<feature type="binding site" evidence="9">
    <location>
        <position position="145"/>
    </location>
    <ligand>
        <name>substrate</name>
    </ligand>
</feature>
<comment type="caution">
    <text evidence="9">Lacks conserved residue(s) required for the propagation of feature annotation.</text>
</comment>
<comment type="catalytic activity">
    <reaction evidence="1 9">
        <text>guanosine(46) in tRNA + S-adenosyl-L-methionine = N(7)-methylguanosine(46) in tRNA + S-adenosyl-L-homocysteine</text>
        <dbReference type="Rhea" id="RHEA:42708"/>
        <dbReference type="Rhea" id="RHEA-COMP:10188"/>
        <dbReference type="Rhea" id="RHEA-COMP:10189"/>
        <dbReference type="ChEBI" id="CHEBI:57856"/>
        <dbReference type="ChEBI" id="CHEBI:59789"/>
        <dbReference type="ChEBI" id="CHEBI:74269"/>
        <dbReference type="ChEBI" id="CHEBI:74480"/>
        <dbReference type="EC" id="2.1.1.33"/>
    </reaction>
</comment>
<keyword evidence="5 9" id="KW-0949">S-adenosyl-L-methionine</keyword>
<keyword evidence="11" id="KW-1185">Reference proteome</keyword>
<dbReference type="GO" id="GO:0008176">
    <property type="term" value="F:tRNA (guanine(46)-N7)-methyltransferase activity"/>
    <property type="evidence" value="ECO:0007669"/>
    <property type="project" value="UniProtKB-UniRule"/>
</dbReference>
<dbReference type="NCBIfam" id="TIGR00091">
    <property type="entry name" value="tRNA (guanosine(46)-N7)-methyltransferase TrmB"/>
    <property type="match status" value="1"/>
</dbReference>
<evidence type="ECO:0000256" key="7">
    <source>
        <dbReference type="ARBA" id="ARBA00060552"/>
    </source>
</evidence>
<dbReference type="Proteomes" id="UP000182108">
    <property type="component" value="Unassembled WGS sequence"/>
</dbReference>
<comment type="function">
    <text evidence="2 9">Catalyzes the formation of N(7)-methylguanine at position 46 (m7G46) in tRNA.</text>
</comment>
<feature type="binding site" evidence="9">
    <location>
        <position position="66"/>
    </location>
    <ligand>
        <name>S-adenosyl-L-methionine</name>
        <dbReference type="ChEBI" id="CHEBI:59789"/>
    </ligand>
</feature>
<keyword evidence="4 9" id="KW-0808">Transferase</keyword>
<protein>
    <recommendedName>
        <fullName evidence="9">tRNA (guanine-N(7)-)-methyltransferase</fullName>
        <ecNumber evidence="9">2.1.1.33</ecNumber>
    </recommendedName>
    <alternativeName>
        <fullName evidence="9">tRNA (guanine(46)-N(7))-methyltransferase</fullName>
    </alternativeName>
    <alternativeName>
        <fullName evidence="9">tRNA(m7G46)-methyltransferase</fullName>
    </alternativeName>
</protein>
<accession>A0A0K6ITS6</accession>
<keyword evidence="3 9" id="KW-0489">Methyltransferase</keyword>
<evidence type="ECO:0000256" key="1">
    <source>
        <dbReference type="ARBA" id="ARBA00000142"/>
    </source>
</evidence>
<dbReference type="HAMAP" id="MF_01057">
    <property type="entry name" value="tRNA_methyltr_TrmB"/>
    <property type="match status" value="1"/>
</dbReference>
<proteinExistence type="inferred from homology"/>
<dbReference type="OrthoDB" id="9802090at2"/>
<evidence type="ECO:0000256" key="8">
    <source>
        <dbReference type="ARBA" id="ARBA00060767"/>
    </source>
</evidence>
<comment type="pathway">
    <text evidence="7 9">tRNA modification; N(7)-methylguanine-tRNA biosynthesis.</text>
</comment>
<dbReference type="RefSeq" id="WP_055423134.1">
    <property type="nucleotide sequence ID" value="NZ_CYHH01000003.1"/>
</dbReference>
<evidence type="ECO:0000256" key="3">
    <source>
        <dbReference type="ARBA" id="ARBA00022603"/>
    </source>
</evidence>
<dbReference type="FunFam" id="3.40.50.150:FF:000035">
    <property type="entry name" value="tRNA (guanine-N(7)-)-methyltransferase"/>
    <property type="match status" value="1"/>
</dbReference>
<dbReference type="CDD" id="cd02440">
    <property type="entry name" value="AdoMet_MTases"/>
    <property type="match status" value="1"/>
</dbReference>
<evidence type="ECO:0000256" key="4">
    <source>
        <dbReference type="ARBA" id="ARBA00022679"/>
    </source>
</evidence>
<reference evidence="11" key="1">
    <citation type="submission" date="2015-08" db="EMBL/GenBank/DDBJ databases">
        <authorList>
            <person name="Babu N.S."/>
            <person name="Beckwith C.J."/>
            <person name="Beseler K.G."/>
            <person name="Brison A."/>
            <person name="Carone J.V."/>
            <person name="Caskin T.P."/>
            <person name="Diamond M."/>
            <person name="Durham M.E."/>
            <person name="Foxe J.M."/>
            <person name="Go M."/>
            <person name="Henderson B.A."/>
            <person name="Jones I.B."/>
            <person name="McGettigan J.A."/>
            <person name="Micheletti S.J."/>
            <person name="Nasrallah M.E."/>
            <person name="Ortiz D."/>
            <person name="Piller C.R."/>
            <person name="Privatt S.R."/>
            <person name="Schneider S.L."/>
            <person name="Sharp S."/>
            <person name="Smith T.C."/>
            <person name="Stanton J.D."/>
            <person name="Ullery H.E."/>
            <person name="Wilson R.J."/>
            <person name="Serrano M.G."/>
            <person name="Buck G."/>
            <person name="Lee V."/>
            <person name="Wang Y."/>
            <person name="Carvalho R."/>
            <person name="Voegtly L."/>
            <person name="Shi R."/>
            <person name="Duckworth R."/>
            <person name="Johnson A."/>
            <person name="Loviza R."/>
            <person name="Walstead R."/>
            <person name="Shah Z."/>
            <person name="Kiflezghi M."/>
            <person name="Wade K."/>
            <person name="Ball S.L."/>
            <person name="Bradley K.W."/>
            <person name="Asai D.J."/>
            <person name="Bowman C.A."/>
            <person name="Russell D.A."/>
            <person name="Pope W.H."/>
            <person name="Jacobs-Sera D."/>
            <person name="Hendrix R.W."/>
            <person name="Hatfull G.F."/>
        </authorList>
    </citation>
    <scope>NUCLEOTIDE SEQUENCE [LARGE SCALE GENOMIC DNA]</scope>
    <source>
        <strain evidence="11">JCM 19170</strain>
    </source>
</reference>
<dbReference type="SUPFAM" id="SSF53335">
    <property type="entry name" value="S-adenosyl-L-methionine-dependent methyltransferases"/>
    <property type="match status" value="1"/>
</dbReference>
<dbReference type="EMBL" id="CYHH01000003">
    <property type="protein sequence ID" value="CUB06498.1"/>
    <property type="molecule type" value="Genomic_DNA"/>
</dbReference>
<organism evidence="10 11">
    <name type="scientific">Tepidiphilus thermophilus</name>
    <dbReference type="NCBI Taxonomy" id="876478"/>
    <lineage>
        <taxon>Bacteria</taxon>
        <taxon>Pseudomonadati</taxon>
        <taxon>Pseudomonadota</taxon>
        <taxon>Hydrogenophilia</taxon>
        <taxon>Hydrogenophilales</taxon>
        <taxon>Hydrogenophilaceae</taxon>
        <taxon>Tepidiphilus</taxon>
    </lineage>
</organism>
<feature type="binding site" evidence="9">
    <location>
        <position position="177"/>
    </location>
    <ligand>
        <name>substrate</name>
    </ligand>
</feature>
<dbReference type="UniPathway" id="UPA00989"/>
<evidence type="ECO:0000313" key="11">
    <source>
        <dbReference type="Proteomes" id="UP000182108"/>
    </source>
</evidence>
<evidence type="ECO:0000256" key="9">
    <source>
        <dbReference type="HAMAP-Rule" id="MF_01057"/>
    </source>
</evidence>
<dbReference type="InterPro" id="IPR029063">
    <property type="entry name" value="SAM-dependent_MTases_sf"/>
</dbReference>
<dbReference type="Pfam" id="PF02390">
    <property type="entry name" value="Methyltransf_4"/>
    <property type="match status" value="1"/>
</dbReference>
<dbReference type="GO" id="GO:0043527">
    <property type="term" value="C:tRNA methyltransferase complex"/>
    <property type="evidence" value="ECO:0007669"/>
    <property type="project" value="TreeGrafter"/>
</dbReference>
<evidence type="ECO:0000256" key="6">
    <source>
        <dbReference type="ARBA" id="ARBA00022694"/>
    </source>
</evidence>
<feature type="binding site" evidence="9">
    <location>
        <position position="118"/>
    </location>
    <ligand>
        <name>S-adenosyl-L-methionine</name>
        <dbReference type="ChEBI" id="CHEBI:59789"/>
    </ligand>
</feature>
<dbReference type="PANTHER" id="PTHR23417">
    <property type="entry name" value="3-DEOXY-D-MANNO-OCTULOSONIC-ACID TRANSFERASE/TRNA GUANINE-N 7 - -METHYLTRANSFERASE"/>
    <property type="match status" value="1"/>
</dbReference>
<keyword evidence="6 9" id="KW-0819">tRNA processing</keyword>
<dbReference type="Gene3D" id="3.40.50.150">
    <property type="entry name" value="Vaccinia Virus protein VP39"/>
    <property type="match status" value="1"/>
</dbReference>
<dbReference type="InterPro" id="IPR055361">
    <property type="entry name" value="tRNA_methyltr_TrmB_bact"/>
</dbReference>
<dbReference type="InterPro" id="IPR003358">
    <property type="entry name" value="tRNA_(Gua-N-7)_MeTrfase_Trmb"/>
</dbReference>